<feature type="domain" description="Aminoglycoside phosphotransferase" evidence="2">
    <location>
        <begin position="66"/>
        <end position="312"/>
    </location>
</feature>
<evidence type="ECO:0000313" key="3">
    <source>
        <dbReference type="EMBL" id="KAJ9130438.1"/>
    </source>
</evidence>
<dbReference type="Pfam" id="PF01636">
    <property type="entry name" value="APH"/>
    <property type="match status" value="1"/>
</dbReference>
<keyword evidence="4" id="KW-1185">Reference proteome</keyword>
<evidence type="ECO:0000256" key="1">
    <source>
        <dbReference type="SAM" id="MobiDB-lite"/>
    </source>
</evidence>
<dbReference type="PANTHER" id="PTHR21310">
    <property type="entry name" value="AMINOGLYCOSIDE PHOSPHOTRANSFERASE-RELATED-RELATED"/>
    <property type="match status" value="1"/>
</dbReference>
<keyword evidence="3" id="KW-0808">Transferase</keyword>
<protein>
    <submittedName>
        <fullName evidence="3">Aminoglycoside 3'-phosphotransferase/choline kinase domain protein</fullName>
    </submittedName>
</protein>
<dbReference type="SUPFAM" id="SSF56112">
    <property type="entry name" value="Protein kinase-like (PK-like)"/>
    <property type="match status" value="1"/>
</dbReference>
<dbReference type="Proteomes" id="UP001174694">
    <property type="component" value="Unassembled WGS sequence"/>
</dbReference>
<dbReference type="Gene3D" id="3.30.200.20">
    <property type="entry name" value="Phosphorylase Kinase, domain 1"/>
    <property type="match status" value="1"/>
</dbReference>
<organism evidence="3 4">
    <name type="scientific">Pleurostoma richardsiae</name>
    <dbReference type="NCBI Taxonomy" id="41990"/>
    <lineage>
        <taxon>Eukaryota</taxon>
        <taxon>Fungi</taxon>
        <taxon>Dikarya</taxon>
        <taxon>Ascomycota</taxon>
        <taxon>Pezizomycotina</taxon>
        <taxon>Sordariomycetes</taxon>
        <taxon>Sordariomycetidae</taxon>
        <taxon>Calosphaeriales</taxon>
        <taxon>Pleurostomataceae</taxon>
        <taxon>Pleurostoma</taxon>
    </lineage>
</organism>
<dbReference type="InterPro" id="IPR011009">
    <property type="entry name" value="Kinase-like_dom_sf"/>
</dbReference>
<evidence type="ECO:0000313" key="4">
    <source>
        <dbReference type="Proteomes" id="UP001174694"/>
    </source>
</evidence>
<comment type="caution">
    <text evidence="3">The sequence shown here is derived from an EMBL/GenBank/DDBJ whole genome shotgun (WGS) entry which is preliminary data.</text>
</comment>
<gene>
    <name evidence="3" type="ORF">NKR23_g12195</name>
</gene>
<dbReference type="AlphaFoldDB" id="A0AA38RH00"/>
<dbReference type="InterPro" id="IPR051678">
    <property type="entry name" value="AGP_Transferase"/>
</dbReference>
<dbReference type="EMBL" id="JANBVO010000089">
    <property type="protein sequence ID" value="KAJ9130438.1"/>
    <property type="molecule type" value="Genomic_DNA"/>
</dbReference>
<proteinExistence type="predicted"/>
<name>A0AA38RH00_9PEZI</name>
<reference evidence="3" key="1">
    <citation type="submission" date="2022-07" db="EMBL/GenBank/DDBJ databases">
        <title>Fungi with potential for degradation of polypropylene.</title>
        <authorList>
            <person name="Gostincar C."/>
        </authorList>
    </citation>
    <scope>NUCLEOTIDE SEQUENCE</scope>
    <source>
        <strain evidence="3">EXF-13308</strain>
    </source>
</reference>
<accession>A0AA38RH00</accession>
<dbReference type="GO" id="GO:0016301">
    <property type="term" value="F:kinase activity"/>
    <property type="evidence" value="ECO:0007669"/>
    <property type="project" value="UniProtKB-KW"/>
</dbReference>
<dbReference type="PANTHER" id="PTHR21310:SF37">
    <property type="entry name" value="AMINOGLYCOSIDE PHOSPHOTRANSFERASE DOMAIN-CONTAINING PROTEIN"/>
    <property type="match status" value="1"/>
</dbReference>
<evidence type="ECO:0000259" key="2">
    <source>
        <dbReference type="Pfam" id="PF01636"/>
    </source>
</evidence>
<dbReference type="InterPro" id="IPR002575">
    <property type="entry name" value="Aminoglycoside_PTrfase"/>
</dbReference>
<keyword evidence="3" id="KW-0418">Kinase</keyword>
<feature type="region of interest" description="Disordered" evidence="1">
    <location>
        <begin position="495"/>
        <end position="514"/>
    </location>
</feature>
<sequence length="514" mass="59754">MRDRIVEEKVVLEREAFIASIDRDAIRDLASSYHNGDECTIFRMRHGSFNVCFFVEFDPPPHGRRRDKWVVRIPFPGRVPWVDEKIDSEVATMKYVRRETNIPVPEVIAFSYTAGSPIGLAFIITEYVEGTTLQALGFRDGMRWQDRDGLHRSSVLTRVYDQLADVCIQLRGLEFTEIGALGMPTGPDQDIAIRHRPLPIEVLLQHVEGLEPTSFFQEKKTFKTSCDYVAALVKLAMNLLRKTRDPDFGPGEEDTRKDLFAYYTFCKYVSDHWTRKDGNLGPFVLSHGDMNLHGDNLIWDENLNLRAVIDWEWSYTVPIQCYIPPAWLNGIHREPICHLSGSGMTAYRIELISFCKSIAERSALRWPGSSLHREWRKIANDSRHLVVLALLYPDTIIDVYWNFLEFKLCPIDYKSPNDIVRYWKEQRERVDKFFHAEGARRLLQKKLSEQEAFDGQYHKFLEESGGEHRFCQCERCREEQEMFENLQELPFPFLEPEPVDGIRDGRSSSTSSIL</sequence>